<dbReference type="SUPFAM" id="SSF56219">
    <property type="entry name" value="DNase I-like"/>
    <property type="match status" value="1"/>
</dbReference>
<dbReference type="GO" id="GO:0003824">
    <property type="term" value="F:catalytic activity"/>
    <property type="evidence" value="ECO:0007669"/>
    <property type="project" value="InterPro"/>
</dbReference>
<dbReference type="Proteomes" id="UP000326354">
    <property type="component" value="Chromosome"/>
</dbReference>
<accession>A0A5S9IRR5</accession>
<proteinExistence type="predicted"/>
<dbReference type="Pfam" id="PF03372">
    <property type="entry name" value="Exo_endo_phos"/>
    <property type="match status" value="1"/>
</dbReference>
<dbReference type="RefSeq" id="WP_151969584.1">
    <property type="nucleotide sequence ID" value="NZ_AP019860.1"/>
</dbReference>
<evidence type="ECO:0000313" key="3">
    <source>
        <dbReference type="Proteomes" id="UP000326354"/>
    </source>
</evidence>
<sequence>MKAEIILWLLAITMGIYSYTSREVINKNYQFSKTHKQDLRIITWNVGGSTGKTGNALRYRSVPRVVNAMKNLQADIVVLQELDSIYQARNISHQLNGWRFIITKGSNRHSAIFYKGGYIIRSKSIAADPRHFLICDYHFKTNVMSIVALHASAYSAKKRNTVIGLSVDLLHSKPTKYKILAGDLNIDIDLDKRRDLFSDSEQLDVESYNYIAKSLKDTTIMKGSTAEPDRRLDYIFASGFTIKRGGPILNVKTTDMDHHPVVVDLDFK</sequence>
<dbReference type="EMBL" id="AP019860">
    <property type="protein sequence ID" value="BBM85485.1"/>
    <property type="molecule type" value="Genomic_DNA"/>
</dbReference>
<dbReference type="Gene3D" id="3.60.10.10">
    <property type="entry name" value="Endonuclease/exonuclease/phosphatase"/>
    <property type="match status" value="1"/>
</dbReference>
<name>A0A5S9IRR5_UABAM</name>
<gene>
    <name evidence="2" type="ORF">UABAM_03854</name>
</gene>
<dbReference type="KEGG" id="uam:UABAM_03854"/>
<dbReference type="InterPro" id="IPR005135">
    <property type="entry name" value="Endo/exonuclease/phosphatase"/>
</dbReference>
<reference evidence="2 3" key="1">
    <citation type="submission" date="2019-08" db="EMBL/GenBank/DDBJ databases">
        <title>Complete genome sequence of Candidatus Uab amorphum.</title>
        <authorList>
            <person name="Shiratori T."/>
            <person name="Suzuki S."/>
            <person name="Kakizawa Y."/>
            <person name="Ishida K."/>
        </authorList>
    </citation>
    <scope>NUCLEOTIDE SEQUENCE [LARGE SCALE GENOMIC DNA]</scope>
    <source>
        <strain evidence="2 3">SRT547</strain>
    </source>
</reference>
<dbReference type="AlphaFoldDB" id="A0A5S9IRR5"/>
<organism evidence="2 3">
    <name type="scientific">Uabimicrobium amorphum</name>
    <dbReference type="NCBI Taxonomy" id="2596890"/>
    <lineage>
        <taxon>Bacteria</taxon>
        <taxon>Pseudomonadati</taxon>
        <taxon>Planctomycetota</taxon>
        <taxon>Candidatus Uabimicrobiia</taxon>
        <taxon>Candidatus Uabimicrobiales</taxon>
        <taxon>Candidatus Uabimicrobiaceae</taxon>
        <taxon>Candidatus Uabimicrobium</taxon>
    </lineage>
</organism>
<feature type="domain" description="Endonuclease/exonuclease/phosphatase" evidence="1">
    <location>
        <begin position="42"/>
        <end position="243"/>
    </location>
</feature>
<dbReference type="OrthoDB" id="334565at2"/>
<evidence type="ECO:0000259" key="1">
    <source>
        <dbReference type="Pfam" id="PF03372"/>
    </source>
</evidence>
<evidence type="ECO:0000313" key="2">
    <source>
        <dbReference type="EMBL" id="BBM85485.1"/>
    </source>
</evidence>
<dbReference type="InterPro" id="IPR036691">
    <property type="entry name" value="Endo/exonu/phosph_ase_sf"/>
</dbReference>
<keyword evidence="3" id="KW-1185">Reference proteome</keyword>
<protein>
    <recommendedName>
        <fullName evidence="1">Endonuclease/exonuclease/phosphatase domain-containing protein</fullName>
    </recommendedName>
</protein>